<accession>A0AAV0AWY1</accession>
<dbReference type="PANTHER" id="PTHR15496">
    <property type="entry name" value="GENERAL TRANSCRIPTION FACTOR 3C POLYPEPTIDE 4 FAMILY"/>
    <property type="match status" value="1"/>
</dbReference>
<dbReference type="PANTHER" id="PTHR15496:SF2">
    <property type="entry name" value="GENERAL TRANSCRIPTION FACTOR 3C POLYPEPTIDE 4"/>
    <property type="match status" value="1"/>
</dbReference>
<feature type="domain" description="Transcription factor IIIC putative zinc-finger" evidence="2">
    <location>
        <begin position="897"/>
        <end position="1017"/>
    </location>
</feature>
<dbReference type="InterPro" id="IPR044230">
    <property type="entry name" value="GTF3C4"/>
</dbReference>
<dbReference type="Proteomes" id="UP001153365">
    <property type="component" value="Unassembled WGS sequence"/>
</dbReference>
<organism evidence="3 4">
    <name type="scientific">Phakopsora pachyrhizi</name>
    <name type="common">Asian soybean rust disease fungus</name>
    <dbReference type="NCBI Taxonomy" id="170000"/>
    <lineage>
        <taxon>Eukaryota</taxon>
        <taxon>Fungi</taxon>
        <taxon>Dikarya</taxon>
        <taxon>Basidiomycota</taxon>
        <taxon>Pucciniomycotina</taxon>
        <taxon>Pucciniomycetes</taxon>
        <taxon>Pucciniales</taxon>
        <taxon>Phakopsoraceae</taxon>
        <taxon>Phakopsora</taxon>
    </lineage>
</organism>
<keyword evidence="4" id="KW-1185">Reference proteome</keyword>
<comment type="caution">
    <text evidence="3">The sequence shown here is derived from an EMBL/GenBank/DDBJ whole genome shotgun (WGS) entry which is preliminary data.</text>
</comment>
<name>A0AAV0AWY1_PHAPC</name>
<dbReference type="InterPro" id="IPR024764">
    <property type="entry name" value="TFIIIC_Znf"/>
</dbReference>
<dbReference type="Pfam" id="PF12657">
    <property type="entry name" value="TFIIIC_delta"/>
    <property type="match status" value="1"/>
</dbReference>
<dbReference type="AlphaFoldDB" id="A0AAV0AWY1"/>
<proteinExistence type="predicted"/>
<evidence type="ECO:0000259" key="1">
    <source>
        <dbReference type="Pfam" id="PF12657"/>
    </source>
</evidence>
<dbReference type="GO" id="GO:0006384">
    <property type="term" value="P:transcription initiation at RNA polymerase III promoter"/>
    <property type="evidence" value="ECO:0007669"/>
    <property type="project" value="InterPro"/>
</dbReference>
<dbReference type="GO" id="GO:0000127">
    <property type="term" value="C:transcription factor TFIIIC complex"/>
    <property type="evidence" value="ECO:0007669"/>
    <property type="project" value="InterPro"/>
</dbReference>
<dbReference type="Pfam" id="PF12660">
    <property type="entry name" value="zf-TFIIIC"/>
    <property type="match status" value="1"/>
</dbReference>
<protein>
    <submittedName>
        <fullName evidence="3">Expressed protein</fullName>
    </submittedName>
</protein>
<sequence length="1022" mass="116949">MMKRSDSSLAVVKSLSSIPLNCLGSCLNWSNDGQALVVTRTNIYILTPILGYRINKDDLKNLYLNLNKTKDQIGNQDNNIRDTPNNQSSVNDSDGLCHLPMVSTVIDIDKSFGVDWSAHSNDNSIVTPSGVDKFWRCACWSPSFLTNLGSSLLVTLTSNFDVLVFTPDQNFQTALWKLNKAMNLSEELLRIYFELPQISSTEDRDNNEVFDVTPELKLDQSIESIEKRRRFTSCVLKAQTTSISWSPAYIPTYNQVSADDMCGQDFSLLALGHRRGDLSLWRHTSCGNMELVYLNPICTDGCTINVLTWSDWTLQAHKTSKNKDSRQLSAFLALANSKGLIYVLKVKRNFVRSIFGALPIVQINVELHGIYHDESSKSAVTGLTWLKGSEKSDLSLILVRLGELVAFKVKNDSEFDKNFGLENYFLSAQVLKLPELQTFDQKLSWAECTSLAPCSGISVIPDQHDNSTNIILTLSSGLIYNIKHSEYKQSNHSVLITDNSSFLEVDLDLSIKYSLDFRRKFYKICKSLPINQAHKNKVSRQTVMKIFGSSVNSNDRFLKNFNRNMEVEEGCNVRKSYMMSWAFEVSNPNKFRYKPENLQSLQFCMADLNVLAEGNDFQFSKEAVECQGEVFVVDQVLERVHSQVEEIVKLLKYPVPSIYVTPVWLLFNFFKDVKNLFLNKDTDDKGRDGSNVNVVCKKIVEILKFKEEEEECDSVLKISEESVGDGLGDDGLVGTIGSGFGQRLEYSLSDRLVGCLFNNLILDQLRLKSNICNYLLEHVEKQSFGDFRKELIRSMVAISRSIHFQTIKLITKFFNLYKFLLTEDDKEVFGRYLYALDKINKSPELSLELLLDQDEFEHKLLDRDRLFFKDFESKMDIDNNFGTNTDEEEEGYDMFKHESCPACGQKICFDNLRFGICKVGHLWDRCSITFKILSCEKLRVCLGCGSKSIRESVLDDEGKSYDWKNKRRRMTDDEDNEVQKEQVEYDELTEIEKRKNKKVSFVDILLKLTKCCIHCGCRWKFT</sequence>
<evidence type="ECO:0000313" key="3">
    <source>
        <dbReference type="EMBL" id="CAH7673690.1"/>
    </source>
</evidence>
<evidence type="ECO:0000259" key="2">
    <source>
        <dbReference type="Pfam" id="PF12660"/>
    </source>
</evidence>
<dbReference type="InterPro" id="IPR024761">
    <property type="entry name" value="TFIIIC_delta_N"/>
</dbReference>
<feature type="domain" description="Transcription factor IIIC 90kDa subunit N-terminal" evidence="1">
    <location>
        <begin position="29"/>
        <end position="487"/>
    </location>
</feature>
<evidence type="ECO:0000313" key="4">
    <source>
        <dbReference type="Proteomes" id="UP001153365"/>
    </source>
</evidence>
<gene>
    <name evidence="3" type="ORF">PPACK8108_LOCUS8574</name>
</gene>
<reference evidence="3" key="1">
    <citation type="submission" date="2022-06" db="EMBL/GenBank/DDBJ databases">
        <authorList>
            <consortium name="SYNGENTA / RWTH Aachen University"/>
        </authorList>
    </citation>
    <scope>NUCLEOTIDE SEQUENCE</scope>
</reference>
<dbReference type="GO" id="GO:0004402">
    <property type="term" value="F:histone acetyltransferase activity"/>
    <property type="evidence" value="ECO:0007669"/>
    <property type="project" value="InterPro"/>
</dbReference>
<dbReference type="EMBL" id="CALTRL010001781">
    <property type="protein sequence ID" value="CAH7673690.1"/>
    <property type="molecule type" value="Genomic_DNA"/>
</dbReference>